<comment type="similarity">
    <text evidence="5">Belongs to the TAM41 family.</text>
</comment>
<dbReference type="Proteomes" id="UP000736335">
    <property type="component" value="Unassembled WGS sequence"/>
</dbReference>
<evidence type="ECO:0000256" key="19">
    <source>
        <dbReference type="SAM" id="MobiDB-lite"/>
    </source>
</evidence>
<evidence type="ECO:0000256" key="7">
    <source>
        <dbReference type="ARBA" id="ARBA00018337"/>
    </source>
</evidence>
<evidence type="ECO:0000256" key="15">
    <source>
        <dbReference type="ARBA" id="ARBA00023136"/>
    </source>
</evidence>
<evidence type="ECO:0000313" key="20">
    <source>
        <dbReference type="EMBL" id="KAF9779621.1"/>
    </source>
</evidence>
<keyword evidence="10" id="KW-0548">Nucleotidyltransferase</keyword>
<dbReference type="AlphaFoldDB" id="A0A9P6L2E0"/>
<reference evidence="20" key="1">
    <citation type="journal article" date="2020" name="Nat. Commun.">
        <title>Large-scale genome sequencing of mycorrhizal fungi provides insights into the early evolution of symbiotic traits.</title>
        <authorList>
            <person name="Miyauchi S."/>
            <person name="Kiss E."/>
            <person name="Kuo A."/>
            <person name="Drula E."/>
            <person name="Kohler A."/>
            <person name="Sanchez-Garcia M."/>
            <person name="Morin E."/>
            <person name="Andreopoulos B."/>
            <person name="Barry K.W."/>
            <person name="Bonito G."/>
            <person name="Buee M."/>
            <person name="Carver A."/>
            <person name="Chen C."/>
            <person name="Cichocki N."/>
            <person name="Clum A."/>
            <person name="Culley D."/>
            <person name="Crous P.W."/>
            <person name="Fauchery L."/>
            <person name="Girlanda M."/>
            <person name="Hayes R.D."/>
            <person name="Keri Z."/>
            <person name="LaButti K."/>
            <person name="Lipzen A."/>
            <person name="Lombard V."/>
            <person name="Magnuson J."/>
            <person name="Maillard F."/>
            <person name="Murat C."/>
            <person name="Nolan M."/>
            <person name="Ohm R.A."/>
            <person name="Pangilinan J."/>
            <person name="Pereira M.F."/>
            <person name="Perotto S."/>
            <person name="Peter M."/>
            <person name="Pfister S."/>
            <person name="Riley R."/>
            <person name="Sitrit Y."/>
            <person name="Stielow J.B."/>
            <person name="Szollosi G."/>
            <person name="Zifcakova L."/>
            <person name="Stursova M."/>
            <person name="Spatafora J.W."/>
            <person name="Tedersoo L."/>
            <person name="Vaario L.M."/>
            <person name="Yamada A."/>
            <person name="Yan M."/>
            <person name="Wang P."/>
            <person name="Xu J."/>
            <person name="Bruns T."/>
            <person name="Baldrian P."/>
            <person name="Vilgalys R."/>
            <person name="Dunand C."/>
            <person name="Henrissat B."/>
            <person name="Grigoriev I.V."/>
            <person name="Hibbett D."/>
            <person name="Nagy L.G."/>
            <person name="Martin F.M."/>
        </authorList>
    </citation>
    <scope>NUCLEOTIDE SEQUENCE</scope>
    <source>
        <strain evidence="20">UH-Tt-Lm1</strain>
    </source>
</reference>
<keyword evidence="13" id="KW-0443">Lipid metabolism</keyword>
<dbReference type="GO" id="GO:0032049">
    <property type="term" value="P:cardiolipin biosynthetic process"/>
    <property type="evidence" value="ECO:0007669"/>
    <property type="project" value="InterPro"/>
</dbReference>
<keyword evidence="15" id="KW-0472">Membrane</keyword>
<evidence type="ECO:0000256" key="12">
    <source>
        <dbReference type="ARBA" id="ARBA00022842"/>
    </source>
</evidence>
<evidence type="ECO:0000256" key="10">
    <source>
        <dbReference type="ARBA" id="ARBA00022695"/>
    </source>
</evidence>
<evidence type="ECO:0000256" key="11">
    <source>
        <dbReference type="ARBA" id="ARBA00022792"/>
    </source>
</evidence>
<dbReference type="EMBL" id="WIUZ02000019">
    <property type="protein sequence ID" value="KAF9779621.1"/>
    <property type="molecule type" value="Genomic_DNA"/>
</dbReference>
<sequence>MIVTRNLHPPRNARLFYRRSFSAEPVSHSPTQSTPPSPPPLPNAQRPRTSRLNPSPRRPGPSRNPYLPHLPPTFGKNQLLPVADSTRMLLESIVSKFNAPIRYAFAYGSGVFEQDGYSSVKKPMIDFVFAVNHASHWHSINMAQFPGHYPLYSRALGSDFVARVQEISPGLWFNTYVPMNDVTIKYGVTTVDNLCSDLLNWDALYLAGRMHKPIRIIKDDPRVRLTQQVNLTSAIRAALLTLPESFSETELFERITSFSYGGDIRMFLPAENRNKVSNIVQKQGPQFKELYYRLVAGLPGVYWKNHCALILQDTSPSARLAHLRKLPSGLLKGFASPPQYPEEAAEYWARLSARPDLATLVQDEIKHIVRYPSAVQTVKGIVSAGVGKSSRYAADKITKWWQASGSGKAQPPSPPSSPESS</sequence>
<keyword evidence="14" id="KW-0496">Mitochondrion</keyword>
<keyword evidence="16" id="KW-0594">Phospholipid biosynthesis</keyword>
<evidence type="ECO:0000256" key="16">
    <source>
        <dbReference type="ARBA" id="ARBA00023209"/>
    </source>
</evidence>
<dbReference type="OrthoDB" id="341477at2759"/>
<feature type="region of interest" description="Disordered" evidence="19">
    <location>
        <begin position="23"/>
        <end position="70"/>
    </location>
</feature>
<keyword evidence="17" id="KW-1208">Phospholipid metabolism</keyword>
<keyword evidence="12" id="KW-0460">Magnesium</keyword>
<evidence type="ECO:0000256" key="18">
    <source>
        <dbReference type="ARBA" id="ARBA00029893"/>
    </source>
</evidence>
<evidence type="ECO:0000256" key="3">
    <source>
        <dbReference type="ARBA" id="ARBA00005119"/>
    </source>
</evidence>
<evidence type="ECO:0000256" key="4">
    <source>
        <dbReference type="ARBA" id="ARBA00005189"/>
    </source>
</evidence>
<dbReference type="GO" id="GO:0005743">
    <property type="term" value="C:mitochondrial inner membrane"/>
    <property type="evidence" value="ECO:0007669"/>
    <property type="project" value="UniProtKB-SubCell"/>
</dbReference>
<keyword evidence="21" id="KW-1185">Reference proteome</keyword>
<dbReference type="GO" id="GO:0004605">
    <property type="term" value="F:phosphatidate cytidylyltransferase activity"/>
    <property type="evidence" value="ECO:0007669"/>
    <property type="project" value="UniProtKB-EC"/>
</dbReference>
<evidence type="ECO:0000256" key="5">
    <source>
        <dbReference type="ARBA" id="ARBA00005458"/>
    </source>
</evidence>
<evidence type="ECO:0000256" key="9">
    <source>
        <dbReference type="ARBA" id="ARBA00022679"/>
    </source>
</evidence>
<organism evidence="20 21">
    <name type="scientific">Thelephora terrestris</name>
    <dbReference type="NCBI Taxonomy" id="56493"/>
    <lineage>
        <taxon>Eukaryota</taxon>
        <taxon>Fungi</taxon>
        <taxon>Dikarya</taxon>
        <taxon>Basidiomycota</taxon>
        <taxon>Agaricomycotina</taxon>
        <taxon>Agaricomycetes</taxon>
        <taxon>Thelephorales</taxon>
        <taxon>Thelephoraceae</taxon>
        <taxon>Thelephora</taxon>
    </lineage>
</organism>
<keyword evidence="8" id="KW-0444">Lipid biosynthesis</keyword>
<evidence type="ECO:0000256" key="1">
    <source>
        <dbReference type="ARBA" id="ARBA00001946"/>
    </source>
</evidence>
<comment type="subcellular location">
    <subcellularLocation>
        <location evidence="2">Mitochondrion inner membrane</location>
        <topology evidence="2">Peripheral membrane protein</topology>
        <orientation evidence="2">Matrix side</orientation>
    </subcellularLocation>
</comment>
<evidence type="ECO:0000256" key="17">
    <source>
        <dbReference type="ARBA" id="ARBA00023264"/>
    </source>
</evidence>
<dbReference type="Pfam" id="PF09139">
    <property type="entry name" value="Tam41_Mmp37"/>
    <property type="match status" value="1"/>
</dbReference>
<dbReference type="PANTHER" id="PTHR13619:SF0">
    <property type="entry name" value="PHOSPHATIDATE CYTIDYLYLTRANSFERASE, MITOCHONDRIAL"/>
    <property type="match status" value="1"/>
</dbReference>
<comment type="pathway">
    <text evidence="4">Lipid metabolism.</text>
</comment>
<feature type="compositionally biased region" description="Pro residues" evidence="19">
    <location>
        <begin position="33"/>
        <end position="42"/>
    </location>
</feature>
<dbReference type="EC" id="2.7.7.41" evidence="6"/>
<accession>A0A9P6L2E0</accession>
<proteinExistence type="inferred from homology"/>
<name>A0A9P6L2E0_9AGAM</name>
<comment type="caution">
    <text evidence="20">The sequence shown here is derived from an EMBL/GenBank/DDBJ whole genome shotgun (WGS) entry which is preliminary data.</text>
</comment>
<gene>
    <name evidence="20" type="ORF">BJ322DRAFT_1101773</name>
</gene>
<evidence type="ECO:0000256" key="2">
    <source>
        <dbReference type="ARBA" id="ARBA00004443"/>
    </source>
</evidence>
<keyword evidence="11" id="KW-0999">Mitochondrion inner membrane</keyword>
<comment type="cofactor">
    <cofactor evidence="1">
        <name>Mg(2+)</name>
        <dbReference type="ChEBI" id="CHEBI:18420"/>
    </cofactor>
</comment>
<evidence type="ECO:0000313" key="21">
    <source>
        <dbReference type="Proteomes" id="UP000736335"/>
    </source>
</evidence>
<keyword evidence="9" id="KW-0808">Transferase</keyword>
<evidence type="ECO:0000256" key="14">
    <source>
        <dbReference type="ARBA" id="ARBA00023128"/>
    </source>
</evidence>
<comment type="pathway">
    <text evidence="3">Phospholipid metabolism; CDP-diacylglycerol biosynthesis; CDP-diacylglycerol from sn-glycerol 3-phosphate: step 3/3.</text>
</comment>
<reference evidence="20" key="2">
    <citation type="submission" date="2020-11" db="EMBL/GenBank/DDBJ databases">
        <authorList>
            <consortium name="DOE Joint Genome Institute"/>
            <person name="Kuo A."/>
            <person name="Miyauchi S."/>
            <person name="Kiss E."/>
            <person name="Drula E."/>
            <person name="Kohler A."/>
            <person name="Sanchez-Garcia M."/>
            <person name="Andreopoulos B."/>
            <person name="Barry K.W."/>
            <person name="Bonito G."/>
            <person name="Buee M."/>
            <person name="Carver A."/>
            <person name="Chen C."/>
            <person name="Cichocki N."/>
            <person name="Clum A."/>
            <person name="Culley D."/>
            <person name="Crous P.W."/>
            <person name="Fauchery L."/>
            <person name="Girlanda M."/>
            <person name="Hayes R."/>
            <person name="Keri Z."/>
            <person name="Labutti K."/>
            <person name="Lipzen A."/>
            <person name="Lombard V."/>
            <person name="Magnuson J."/>
            <person name="Maillard F."/>
            <person name="Morin E."/>
            <person name="Murat C."/>
            <person name="Nolan M."/>
            <person name="Ohm R."/>
            <person name="Pangilinan J."/>
            <person name="Pereira M."/>
            <person name="Perotto S."/>
            <person name="Peter M."/>
            <person name="Riley R."/>
            <person name="Sitrit Y."/>
            <person name="Stielow B."/>
            <person name="Szollosi G."/>
            <person name="Zifcakova L."/>
            <person name="Stursova M."/>
            <person name="Spatafora J.W."/>
            <person name="Tedersoo L."/>
            <person name="Vaario L.-M."/>
            <person name="Yamada A."/>
            <person name="Yan M."/>
            <person name="Wang P."/>
            <person name="Xu J."/>
            <person name="Bruns T."/>
            <person name="Baldrian P."/>
            <person name="Vilgalys R."/>
            <person name="Henrissat B."/>
            <person name="Grigoriev I.V."/>
            <person name="Hibbett D."/>
            <person name="Nagy L.G."/>
            <person name="Martin F.M."/>
        </authorList>
    </citation>
    <scope>NUCLEOTIDE SEQUENCE</scope>
    <source>
        <strain evidence="20">UH-Tt-Lm1</strain>
    </source>
</reference>
<evidence type="ECO:0000256" key="13">
    <source>
        <dbReference type="ARBA" id="ARBA00023098"/>
    </source>
</evidence>
<dbReference type="InterPro" id="IPR015222">
    <property type="entry name" value="Tam41"/>
</dbReference>
<evidence type="ECO:0000256" key="8">
    <source>
        <dbReference type="ARBA" id="ARBA00022516"/>
    </source>
</evidence>
<feature type="compositionally biased region" description="Low complexity" evidence="19">
    <location>
        <begin position="50"/>
        <end position="65"/>
    </location>
</feature>
<dbReference type="PANTHER" id="PTHR13619">
    <property type="entry name" value="PHOSPHATIDATE CYTIDYLYLTRANSFERASE, MITOCHONDRIAL"/>
    <property type="match status" value="1"/>
</dbReference>
<dbReference type="GO" id="GO:0016024">
    <property type="term" value="P:CDP-diacylglycerol biosynthetic process"/>
    <property type="evidence" value="ECO:0007669"/>
    <property type="project" value="TreeGrafter"/>
</dbReference>
<evidence type="ECO:0000256" key="6">
    <source>
        <dbReference type="ARBA" id="ARBA00012487"/>
    </source>
</evidence>
<protein>
    <recommendedName>
        <fullName evidence="7">Phosphatidate cytidylyltransferase, mitochondrial</fullName>
        <ecNumber evidence="6">2.7.7.41</ecNumber>
    </recommendedName>
    <alternativeName>
        <fullName evidence="18">CDP-diacylglycerol synthase</fullName>
    </alternativeName>
</protein>